<evidence type="ECO:0000313" key="2">
    <source>
        <dbReference type="EMBL" id="KAE9164033.1"/>
    </source>
</evidence>
<proteinExistence type="predicted"/>
<evidence type="ECO:0000256" key="1">
    <source>
        <dbReference type="SAM" id="MobiDB-lite"/>
    </source>
</evidence>
<evidence type="ECO:0000313" key="3">
    <source>
        <dbReference type="Proteomes" id="UP000433483"/>
    </source>
</evidence>
<accession>A0A6A3VB09</accession>
<evidence type="ECO:0008006" key="4">
    <source>
        <dbReference type="Google" id="ProtNLM"/>
    </source>
</evidence>
<dbReference type="SUPFAM" id="SSF56672">
    <property type="entry name" value="DNA/RNA polymerases"/>
    <property type="match status" value="1"/>
</dbReference>
<dbReference type="AlphaFoldDB" id="A0A6A3VB09"/>
<dbReference type="InterPro" id="IPR051320">
    <property type="entry name" value="Viral_Replic_Matur_Polypro"/>
</dbReference>
<name>A0A6A3VB09_9STRA</name>
<gene>
    <name evidence="2" type="ORF">PF005_g30193</name>
</gene>
<comment type="caution">
    <text evidence="2">The sequence shown here is derived from an EMBL/GenBank/DDBJ whole genome shotgun (WGS) entry which is preliminary data.</text>
</comment>
<dbReference type="PANTHER" id="PTHR33064">
    <property type="entry name" value="POL PROTEIN"/>
    <property type="match status" value="1"/>
</dbReference>
<feature type="region of interest" description="Disordered" evidence="1">
    <location>
        <begin position="1"/>
        <end position="41"/>
    </location>
</feature>
<reference evidence="2 3" key="1">
    <citation type="submission" date="2018-08" db="EMBL/GenBank/DDBJ databases">
        <title>Genomic investigation of the strawberry pathogen Phytophthora fragariae indicates pathogenicity is determined by transcriptional variation in three key races.</title>
        <authorList>
            <person name="Adams T.M."/>
            <person name="Armitage A.D."/>
            <person name="Sobczyk M.K."/>
            <person name="Bates H.J."/>
            <person name="Dunwell J.M."/>
            <person name="Nellist C.F."/>
            <person name="Harrison R.J."/>
        </authorList>
    </citation>
    <scope>NUCLEOTIDE SEQUENCE [LARGE SCALE GENOMIC DNA]</scope>
    <source>
        <strain evidence="2 3">NOV-27</strain>
    </source>
</reference>
<dbReference type="Proteomes" id="UP000433483">
    <property type="component" value="Unassembled WGS sequence"/>
</dbReference>
<feature type="compositionally biased region" description="Basic and acidic residues" evidence="1">
    <location>
        <begin position="15"/>
        <end position="24"/>
    </location>
</feature>
<dbReference type="OrthoDB" id="108812at2759"/>
<sequence length="168" mass="19229">MTLSAQHVHLAVHATHQERQRDARLSPVTPRGHRRLRESSGGNVRLARVELGARLRTELFRRCVHPQPAVDGKSEVEMHKEHLRRLFALMRKHKLYANRKKCIFGASEIQVLGCLVGKNGVRPDPGNVREINEWPTPSNVKELRQFLGLATYLRKYVSKYAGETRPLS</sequence>
<dbReference type="PANTHER" id="PTHR33064:SF37">
    <property type="entry name" value="RIBONUCLEASE H"/>
    <property type="match status" value="1"/>
</dbReference>
<dbReference type="EMBL" id="QXGB01005098">
    <property type="protein sequence ID" value="KAE9164033.1"/>
    <property type="molecule type" value="Genomic_DNA"/>
</dbReference>
<dbReference type="Gene3D" id="3.30.70.270">
    <property type="match status" value="2"/>
</dbReference>
<organism evidence="2 3">
    <name type="scientific">Phytophthora fragariae</name>
    <dbReference type="NCBI Taxonomy" id="53985"/>
    <lineage>
        <taxon>Eukaryota</taxon>
        <taxon>Sar</taxon>
        <taxon>Stramenopiles</taxon>
        <taxon>Oomycota</taxon>
        <taxon>Peronosporomycetes</taxon>
        <taxon>Peronosporales</taxon>
        <taxon>Peronosporaceae</taxon>
        <taxon>Phytophthora</taxon>
    </lineage>
</organism>
<protein>
    <recommendedName>
        <fullName evidence="4">Reverse transcriptase/retrotransposon-derived protein RNase H-like domain-containing protein</fullName>
    </recommendedName>
</protein>
<keyword evidence="3" id="KW-1185">Reference proteome</keyword>
<dbReference type="InterPro" id="IPR043502">
    <property type="entry name" value="DNA/RNA_pol_sf"/>
</dbReference>
<dbReference type="InterPro" id="IPR043128">
    <property type="entry name" value="Rev_trsase/Diguanyl_cyclase"/>
</dbReference>